<evidence type="ECO:0000313" key="3">
    <source>
        <dbReference type="Proteomes" id="UP000515158"/>
    </source>
</evidence>
<keyword evidence="3" id="KW-1185">Reference proteome</keyword>
<dbReference type="AlphaFoldDB" id="A0A6P9A1U5"/>
<feature type="region of interest" description="Disordered" evidence="1">
    <location>
        <begin position="33"/>
        <end position="109"/>
    </location>
</feature>
<feature type="compositionally biased region" description="Polar residues" evidence="1">
    <location>
        <begin position="66"/>
        <end position="75"/>
    </location>
</feature>
<feature type="chain" id="PRO_5028409995" evidence="2">
    <location>
        <begin position="22"/>
        <end position="109"/>
    </location>
</feature>
<dbReference type="KEGG" id="tpal:117651479"/>
<feature type="compositionally biased region" description="Basic and acidic residues" evidence="1">
    <location>
        <begin position="45"/>
        <end position="65"/>
    </location>
</feature>
<protein>
    <submittedName>
        <fullName evidence="4">Uncharacterized protein LOC117651479</fullName>
    </submittedName>
</protein>
<proteinExistence type="predicted"/>
<sequence length="109" mass="11834">MNFQLLSVFALACLAAVLVHAEEEQPHLLVKRSGNGWFKRPNSPTERKTVKDSGMEIHFTHDPKSGQRTTGTWSTGEAARDPSPNGRRGQPSSGGAASTSQKKPKKKGH</sequence>
<evidence type="ECO:0000256" key="2">
    <source>
        <dbReference type="SAM" id="SignalP"/>
    </source>
</evidence>
<dbReference type="Proteomes" id="UP000515158">
    <property type="component" value="Unplaced"/>
</dbReference>
<reference evidence="4" key="1">
    <citation type="submission" date="2025-08" db="UniProtKB">
        <authorList>
            <consortium name="RefSeq"/>
        </authorList>
    </citation>
    <scope>IDENTIFICATION</scope>
    <source>
        <tissue evidence="4">Total insect</tissue>
    </source>
</reference>
<keyword evidence="2" id="KW-0732">Signal</keyword>
<dbReference type="RefSeq" id="XP_034251400.1">
    <property type="nucleotide sequence ID" value="XM_034395509.1"/>
</dbReference>
<feature type="signal peptide" evidence="2">
    <location>
        <begin position="1"/>
        <end position="21"/>
    </location>
</feature>
<organism evidence="4">
    <name type="scientific">Thrips palmi</name>
    <name type="common">Melon thrips</name>
    <dbReference type="NCBI Taxonomy" id="161013"/>
    <lineage>
        <taxon>Eukaryota</taxon>
        <taxon>Metazoa</taxon>
        <taxon>Ecdysozoa</taxon>
        <taxon>Arthropoda</taxon>
        <taxon>Hexapoda</taxon>
        <taxon>Insecta</taxon>
        <taxon>Pterygota</taxon>
        <taxon>Neoptera</taxon>
        <taxon>Paraneoptera</taxon>
        <taxon>Thysanoptera</taxon>
        <taxon>Terebrantia</taxon>
        <taxon>Thripoidea</taxon>
        <taxon>Thripidae</taxon>
        <taxon>Thrips</taxon>
    </lineage>
</organism>
<accession>A0A6P9A1U5</accession>
<name>A0A6P9A1U5_THRPL</name>
<dbReference type="GeneID" id="117651479"/>
<feature type="compositionally biased region" description="Polar residues" evidence="1">
    <location>
        <begin position="90"/>
        <end position="101"/>
    </location>
</feature>
<evidence type="ECO:0000313" key="4">
    <source>
        <dbReference type="RefSeq" id="XP_034251400.1"/>
    </source>
</evidence>
<evidence type="ECO:0000256" key="1">
    <source>
        <dbReference type="SAM" id="MobiDB-lite"/>
    </source>
</evidence>
<gene>
    <name evidence="4" type="primary">LOC117651479</name>
</gene>
<dbReference type="InParanoid" id="A0A6P9A1U5"/>